<sequence>MKTDKSSKAPAANSDGDKAAAGKGKAKGGKAEPPVLAIGAKVFTTADPKPGQEQANNEPGVIVDDFAATLVDGADFGRDWALARRWAIQLDNGRLVFRSSDELTAAS</sequence>
<name>A0ABV9FPB6_9NOCA</name>
<proteinExistence type="predicted"/>
<dbReference type="RefSeq" id="WP_378416271.1">
    <property type="nucleotide sequence ID" value="NZ_JBHSFO010000004.1"/>
</dbReference>
<dbReference type="EMBL" id="JBHSFO010000004">
    <property type="protein sequence ID" value="MFC4603881.1"/>
    <property type="molecule type" value="Genomic_DNA"/>
</dbReference>
<feature type="region of interest" description="Disordered" evidence="1">
    <location>
        <begin position="1"/>
        <end position="32"/>
    </location>
</feature>
<keyword evidence="3" id="KW-1185">Reference proteome</keyword>
<accession>A0ABV9FPB6</accession>
<comment type="caution">
    <text evidence="2">The sequence shown here is derived from an EMBL/GenBank/DDBJ whole genome shotgun (WGS) entry which is preliminary data.</text>
</comment>
<dbReference type="Proteomes" id="UP001595914">
    <property type="component" value="Unassembled WGS sequence"/>
</dbReference>
<gene>
    <name evidence="2" type="ORF">ACFO6S_09320</name>
</gene>
<evidence type="ECO:0000256" key="1">
    <source>
        <dbReference type="SAM" id="MobiDB-lite"/>
    </source>
</evidence>
<evidence type="ECO:0000313" key="2">
    <source>
        <dbReference type="EMBL" id="MFC4603881.1"/>
    </source>
</evidence>
<reference evidence="3" key="1">
    <citation type="journal article" date="2019" name="Int. J. Syst. Evol. Microbiol.">
        <title>The Global Catalogue of Microorganisms (GCM) 10K type strain sequencing project: providing services to taxonomists for standard genome sequencing and annotation.</title>
        <authorList>
            <consortium name="The Broad Institute Genomics Platform"/>
            <consortium name="The Broad Institute Genome Sequencing Center for Infectious Disease"/>
            <person name="Wu L."/>
            <person name="Ma J."/>
        </authorList>
    </citation>
    <scope>NUCLEOTIDE SEQUENCE [LARGE SCALE GENOMIC DNA]</scope>
    <source>
        <strain evidence="3">CCUG 54520</strain>
    </source>
</reference>
<evidence type="ECO:0000313" key="3">
    <source>
        <dbReference type="Proteomes" id="UP001595914"/>
    </source>
</evidence>
<organism evidence="2 3">
    <name type="scientific">Rhodococcus kronopolitis</name>
    <dbReference type="NCBI Taxonomy" id="1460226"/>
    <lineage>
        <taxon>Bacteria</taxon>
        <taxon>Bacillati</taxon>
        <taxon>Actinomycetota</taxon>
        <taxon>Actinomycetes</taxon>
        <taxon>Mycobacteriales</taxon>
        <taxon>Nocardiaceae</taxon>
        <taxon>Rhodococcus</taxon>
    </lineage>
</organism>
<protein>
    <submittedName>
        <fullName evidence="2">Uncharacterized protein</fullName>
    </submittedName>
</protein>